<dbReference type="EMBL" id="GBXM01023788">
    <property type="protein sequence ID" value="JAH84789.1"/>
    <property type="molecule type" value="Transcribed_RNA"/>
</dbReference>
<protein>
    <submittedName>
        <fullName evidence="2">Uncharacterized protein</fullName>
    </submittedName>
</protein>
<evidence type="ECO:0000256" key="1">
    <source>
        <dbReference type="SAM" id="MobiDB-lite"/>
    </source>
</evidence>
<organism evidence="2">
    <name type="scientific">Anguilla anguilla</name>
    <name type="common">European freshwater eel</name>
    <name type="synonym">Muraena anguilla</name>
    <dbReference type="NCBI Taxonomy" id="7936"/>
    <lineage>
        <taxon>Eukaryota</taxon>
        <taxon>Metazoa</taxon>
        <taxon>Chordata</taxon>
        <taxon>Craniata</taxon>
        <taxon>Vertebrata</taxon>
        <taxon>Euteleostomi</taxon>
        <taxon>Actinopterygii</taxon>
        <taxon>Neopterygii</taxon>
        <taxon>Teleostei</taxon>
        <taxon>Anguilliformes</taxon>
        <taxon>Anguillidae</taxon>
        <taxon>Anguilla</taxon>
    </lineage>
</organism>
<sequence>MLLTFTTRPPPNPPSPTLNTFLSPSRLVLTAKPPH</sequence>
<evidence type="ECO:0000313" key="2">
    <source>
        <dbReference type="EMBL" id="JAH84789.1"/>
    </source>
</evidence>
<reference evidence="2" key="2">
    <citation type="journal article" date="2015" name="Fish Shellfish Immunol.">
        <title>Early steps in the European eel (Anguilla anguilla)-Vibrio vulnificus interaction in the gills: Role of the RtxA13 toxin.</title>
        <authorList>
            <person name="Callol A."/>
            <person name="Pajuelo D."/>
            <person name="Ebbesson L."/>
            <person name="Teles M."/>
            <person name="MacKenzie S."/>
            <person name="Amaro C."/>
        </authorList>
    </citation>
    <scope>NUCLEOTIDE SEQUENCE</scope>
</reference>
<dbReference type="AlphaFoldDB" id="A0A0E9W350"/>
<accession>A0A0E9W350</accession>
<name>A0A0E9W350_ANGAN</name>
<feature type="region of interest" description="Disordered" evidence="1">
    <location>
        <begin position="1"/>
        <end position="24"/>
    </location>
</feature>
<reference evidence="2" key="1">
    <citation type="submission" date="2014-11" db="EMBL/GenBank/DDBJ databases">
        <authorList>
            <person name="Amaro Gonzalez C."/>
        </authorList>
    </citation>
    <scope>NUCLEOTIDE SEQUENCE</scope>
</reference>
<proteinExistence type="predicted"/>